<accession>R9H0N8</accession>
<dbReference type="AlphaFoldDB" id="R9H0N8"/>
<gene>
    <name evidence="2" type="ORF">ADIARSV_2000</name>
</gene>
<dbReference type="PATRIC" id="fig|1150600.3.peg.1975"/>
<evidence type="ECO:0000313" key="3">
    <source>
        <dbReference type="Proteomes" id="UP000014174"/>
    </source>
</evidence>
<dbReference type="STRING" id="1150600.ADIARSV_2000"/>
<dbReference type="eggNOG" id="COG4272">
    <property type="taxonomic scope" value="Bacteria"/>
</dbReference>
<evidence type="ECO:0000256" key="1">
    <source>
        <dbReference type="SAM" id="Phobius"/>
    </source>
</evidence>
<comment type="caution">
    <text evidence="2">The sequence shown here is derived from an EMBL/GenBank/DDBJ whole genome shotgun (WGS) entry which is preliminary data.</text>
</comment>
<dbReference type="EMBL" id="AQPN01000077">
    <property type="protein sequence ID" value="EOR94784.1"/>
    <property type="molecule type" value="Genomic_DNA"/>
</dbReference>
<keyword evidence="1" id="KW-0472">Membrane</keyword>
<dbReference type="RefSeq" id="WP_016195235.1">
    <property type="nucleotide sequence ID" value="NZ_AQPN01000077.1"/>
</dbReference>
<feature type="transmembrane region" description="Helical" evidence="1">
    <location>
        <begin position="75"/>
        <end position="94"/>
    </location>
</feature>
<name>R9H0N8_9SPHI</name>
<evidence type="ECO:0008006" key="4">
    <source>
        <dbReference type="Google" id="ProtNLM"/>
    </source>
</evidence>
<keyword evidence="1" id="KW-1133">Transmembrane helix</keyword>
<reference evidence="2 3" key="1">
    <citation type="journal article" date="2013" name="Genome Announc.">
        <title>Draft Genome Sequence of Arcticibacter svalbardensis Strain MN12-7T, a Member of the Family Sphingobacteriaceae Isolated from an Arctic Soil Sample.</title>
        <authorList>
            <person name="Shivaji S."/>
            <person name="Ara S."/>
            <person name="Prasad S."/>
            <person name="Manasa B.P."/>
            <person name="Begum Z."/>
            <person name="Singh A."/>
            <person name="Kumar Pinnaka A."/>
        </authorList>
    </citation>
    <scope>NUCLEOTIDE SEQUENCE [LARGE SCALE GENOMIC DNA]</scope>
    <source>
        <strain evidence="2 3">MN12-7</strain>
    </source>
</reference>
<feature type="transmembrane region" description="Helical" evidence="1">
    <location>
        <begin position="21"/>
        <end position="40"/>
    </location>
</feature>
<feature type="transmembrane region" description="Helical" evidence="1">
    <location>
        <begin position="106"/>
        <end position="127"/>
    </location>
</feature>
<sequence>MKSLFQTDKDVASVVGQLLRVGVVTSSVIALIGGIIYLFAHGADTPHYTEFIGAPKNLRHINGIIDGLLVLDAKAIIQTGILVLIATPILRVLLSAIAFAIEKDYLYVVITLIVLSIIAIGMFGGLAG</sequence>
<organism evidence="2 3">
    <name type="scientific">Arcticibacter svalbardensis MN12-7</name>
    <dbReference type="NCBI Taxonomy" id="1150600"/>
    <lineage>
        <taxon>Bacteria</taxon>
        <taxon>Pseudomonadati</taxon>
        <taxon>Bacteroidota</taxon>
        <taxon>Sphingobacteriia</taxon>
        <taxon>Sphingobacteriales</taxon>
        <taxon>Sphingobacteriaceae</taxon>
        <taxon>Arcticibacter</taxon>
    </lineage>
</organism>
<dbReference type="Proteomes" id="UP000014174">
    <property type="component" value="Unassembled WGS sequence"/>
</dbReference>
<proteinExistence type="predicted"/>
<evidence type="ECO:0000313" key="2">
    <source>
        <dbReference type="EMBL" id="EOR94784.1"/>
    </source>
</evidence>
<keyword evidence="1" id="KW-0812">Transmembrane</keyword>
<dbReference type="InterPro" id="IPR012861">
    <property type="entry name" value="DUF1634"/>
</dbReference>
<dbReference type="OrthoDB" id="1072981at2"/>
<protein>
    <recommendedName>
        <fullName evidence="4">DUF1634 domain-containing protein</fullName>
    </recommendedName>
</protein>
<keyword evidence="3" id="KW-1185">Reference proteome</keyword>
<dbReference type="Pfam" id="PF07843">
    <property type="entry name" value="DUF1634"/>
    <property type="match status" value="1"/>
</dbReference>